<dbReference type="EMBL" id="JARULN010000002">
    <property type="protein sequence ID" value="MDG5753206.1"/>
    <property type="molecule type" value="Genomic_DNA"/>
</dbReference>
<evidence type="ECO:0000256" key="4">
    <source>
        <dbReference type="ARBA" id="ARBA00022729"/>
    </source>
</evidence>
<evidence type="ECO:0000313" key="7">
    <source>
        <dbReference type="Proteomes" id="UP001218246"/>
    </source>
</evidence>
<keyword evidence="4" id="KW-0732">Signal</keyword>
<dbReference type="RefSeq" id="WP_278017988.1">
    <property type="nucleotide sequence ID" value="NZ_JARRRY010000001.1"/>
</dbReference>
<evidence type="ECO:0000313" key="6">
    <source>
        <dbReference type="EMBL" id="MDG5753206.1"/>
    </source>
</evidence>
<organism evidence="6 7">
    <name type="scientific">Ectobacillus antri</name>
    <dbReference type="NCBI Taxonomy" id="2486280"/>
    <lineage>
        <taxon>Bacteria</taxon>
        <taxon>Bacillati</taxon>
        <taxon>Bacillota</taxon>
        <taxon>Bacilli</taxon>
        <taxon>Bacillales</taxon>
        <taxon>Bacillaceae</taxon>
        <taxon>Ectobacillus</taxon>
    </lineage>
</organism>
<dbReference type="Pfam" id="PF00496">
    <property type="entry name" value="SBP_bac_5"/>
    <property type="match status" value="1"/>
</dbReference>
<comment type="caution">
    <text evidence="6">The sequence shown here is derived from an EMBL/GenBank/DDBJ whole genome shotgun (WGS) entry which is preliminary data.</text>
</comment>
<dbReference type="Gene3D" id="3.10.105.10">
    <property type="entry name" value="Dipeptide-binding Protein, Domain 3"/>
    <property type="match status" value="1"/>
</dbReference>
<gene>
    <name evidence="6" type="ORF">P6P90_04235</name>
</gene>
<keyword evidence="7" id="KW-1185">Reference proteome</keyword>
<evidence type="ECO:0000256" key="1">
    <source>
        <dbReference type="ARBA" id="ARBA00004196"/>
    </source>
</evidence>
<name>A0ABT6H461_9BACI</name>
<dbReference type="SUPFAM" id="SSF53850">
    <property type="entry name" value="Periplasmic binding protein-like II"/>
    <property type="match status" value="1"/>
</dbReference>
<dbReference type="Proteomes" id="UP001218246">
    <property type="component" value="Unassembled WGS sequence"/>
</dbReference>
<proteinExistence type="inferred from homology"/>
<keyword evidence="3" id="KW-0813">Transport</keyword>
<comment type="similarity">
    <text evidence="2">Belongs to the bacterial solute-binding protein 5 family.</text>
</comment>
<evidence type="ECO:0000256" key="3">
    <source>
        <dbReference type="ARBA" id="ARBA00022448"/>
    </source>
</evidence>
<protein>
    <submittedName>
        <fullName evidence="6">ABC transporter substrate-binding protein</fullName>
    </submittedName>
</protein>
<comment type="subcellular location">
    <subcellularLocation>
        <location evidence="1">Cell envelope</location>
    </subcellularLocation>
</comment>
<dbReference type="InterPro" id="IPR000914">
    <property type="entry name" value="SBP_5_dom"/>
</dbReference>
<accession>A0ABT6H461</accession>
<evidence type="ECO:0000259" key="5">
    <source>
        <dbReference type="Pfam" id="PF00496"/>
    </source>
</evidence>
<dbReference type="PANTHER" id="PTHR30290">
    <property type="entry name" value="PERIPLASMIC BINDING COMPONENT OF ABC TRANSPORTER"/>
    <property type="match status" value="1"/>
</dbReference>
<evidence type="ECO:0000256" key="2">
    <source>
        <dbReference type="ARBA" id="ARBA00005695"/>
    </source>
</evidence>
<feature type="domain" description="Solute-binding protein family 5" evidence="5">
    <location>
        <begin position="2"/>
        <end position="100"/>
    </location>
</feature>
<dbReference type="PANTHER" id="PTHR30290:SF10">
    <property type="entry name" value="PERIPLASMIC OLIGOPEPTIDE-BINDING PROTEIN-RELATED"/>
    <property type="match status" value="1"/>
</dbReference>
<sequence>MNMAEGKKLWEEAKKETGVDKVTIQLLNYDNEDAKKIGEYLKEQLEKNLNGLTITISQQLFAQKLDQEKKMDYEMSLSSWGYDYPDPMTFLDMFVTDGAFNQTGYTNPTYDQLILDAKGKLLYDLPARWEALKKAEKILLEDAAIVPIYQKGASYLLRSNVKGFYYASALDTYKYVYID</sequence>
<reference evidence="6 7" key="1">
    <citation type="submission" date="2023-04" db="EMBL/GenBank/DDBJ databases">
        <title>Ectobacillus antri isolated from activated sludge.</title>
        <authorList>
            <person name="Yan P."/>
            <person name="Liu X."/>
        </authorList>
    </citation>
    <scope>NUCLEOTIDE SEQUENCE [LARGE SCALE GENOMIC DNA]</scope>
    <source>
        <strain evidence="6 7">C18H</strain>
    </source>
</reference>
<dbReference type="InterPro" id="IPR039424">
    <property type="entry name" value="SBP_5"/>
</dbReference>